<dbReference type="EMBL" id="CAJOBA010035193">
    <property type="protein sequence ID" value="CAF4000095.1"/>
    <property type="molecule type" value="Genomic_DNA"/>
</dbReference>
<reference evidence="3" key="1">
    <citation type="submission" date="2021-02" db="EMBL/GenBank/DDBJ databases">
        <authorList>
            <person name="Nowell W R."/>
        </authorList>
    </citation>
    <scope>NUCLEOTIDE SEQUENCE</scope>
</reference>
<dbReference type="Proteomes" id="UP000682733">
    <property type="component" value="Unassembled WGS sequence"/>
</dbReference>
<proteinExistence type="predicted"/>
<dbReference type="AlphaFoldDB" id="A0A8S2NGM4"/>
<gene>
    <name evidence="2" type="ORF">OVA965_LOCUS23442</name>
    <name evidence="3" type="ORF">TMI583_LOCUS24163</name>
</gene>
<feature type="compositionally biased region" description="Basic and acidic residues" evidence="1">
    <location>
        <begin position="121"/>
        <end position="132"/>
    </location>
</feature>
<evidence type="ECO:0000313" key="3">
    <source>
        <dbReference type="EMBL" id="CAF4000095.1"/>
    </source>
</evidence>
<evidence type="ECO:0000256" key="1">
    <source>
        <dbReference type="SAM" id="MobiDB-lite"/>
    </source>
</evidence>
<evidence type="ECO:0000313" key="4">
    <source>
        <dbReference type="Proteomes" id="UP000682733"/>
    </source>
</evidence>
<accession>A0A8S2NGM4</accession>
<dbReference type="Proteomes" id="UP000677228">
    <property type="component" value="Unassembled WGS sequence"/>
</dbReference>
<dbReference type="EMBL" id="CAJNOK010013661">
    <property type="protein sequence ID" value="CAF1188993.1"/>
    <property type="molecule type" value="Genomic_DNA"/>
</dbReference>
<protein>
    <submittedName>
        <fullName evidence="3">Uncharacterized protein</fullName>
    </submittedName>
</protein>
<sequence length="359" mass="40853">MEHSWINQNQSNRFHKRVKDRTTKWSAFHVSTPIKKKTCKNDVDKQADRIGVHGTTHLNMLLNGSKPTETLASALSKPRESSHVRNLSTVQQNLISNKISNTSTVKKYTTTVNVIATSGENKPDGEKNRSSQRESSNMMPSGLQNQSLQFLAIEVVTKRPQNSLPETKDEKSHDIEIRELMKTVIDEVENGHIVAYNQEKRNEGQDEYDRTAHSKYCQINNEISFGCFVTQGCNKAVSNHTRDDQAKALELLVHQGLLYYDDYFIGKYRNGPVHPQKGYFKLAPDDDDPNKPSVSDIEFMFKLEKVHLTTEEFEESFKPTPKSNGQSLTVTPKWNLSDKAFEVLSSKKFYEIATIDPAK</sequence>
<feature type="region of interest" description="Disordered" evidence="1">
    <location>
        <begin position="116"/>
        <end position="141"/>
    </location>
</feature>
<evidence type="ECO:0000313" key="2">
    <source>
        <dbReference type="EMBL" id="CAF1188993.1"/>
    </source>
</evidence>
<name>A0A8S2NGM4_9BILA</name>
<comment type="caution">
    <text evidence="3">The sequence shown here is derived from an EMBL/GenBank/DDBJ whole genome shotgun (WGS) entry which is preliminary data.</text>
</comment>
<organism evidence="3 4">
    <name type="scientific">Didymodactylos carnosus</name>
    <dbReference type="NCBI Taxonomy" id="1234261"/>
    <lineage>
        <taxon>Eukaryota</taxon>
        <taxon>Metazoa</taxon>
        <taxon>Spiralia</taxon>
        <taxon>Gnathifera</taxon>
        <taxon>Rotifera</taxon>
        <taxon>Eurotatoria</taxon>
        <taxon>Bdelloidea</taxon>
        <taxon>Philodinida</taxon>
        <taxon>Philodinidae</taxon>
        <taxon>Didymodactylos</taxon>
    </lineage>
</organism>